<dbReference type="AlphaFoldDB" id="A0A382RYW6"/>
<protein>
    <submittedName>
        <fullName evidence="1">Uncharacterized protein</fullName>
    </submittedName>
</protein>
<sequence length="60" mass="7317">MSWKKVNKKEWIEKGLPESTTFISPFYEWDRKKKGFKKPVPMVSNINVNHLWEIRPKKKK</sequence>
<organism evidence="1">
    <name type="scientific">marine metagenome</name>
    <dbReference type="NCBI Taxonomy" id="408172"/>
    <lineage>
        <taxon>unclassified sequences</taxon>
        <taxon>metagenomes</taxon>
        <taxon>ecological metagenomes</taxon>
    </lineage>
</organism>
<name>A0A382RYW6_9ZZZZ</name>
<dbReference type="EMBL" id="UINC01124978">
    <property type="protein sequence ID" value="SVD02492.1"/>
    <property type="molecule type" value="Genomic_DNA"/>
</dbReference>
<evidence type="ECO:0000313" key="1">
    <source>
        <dbReference type="EMBL" id="SVD02492.1"/>
    </source>
</evidence>
<gene>
    <name evidence="1" type="ORF">METZ01_LOCUS355346</name>
</gene>
<reference evidence="1" key="1">
    <citation type="submission" date="2018-05" db="EMBL/GenBank/DDBJ databases">
        <authorList>
            <person name="Lanie J.A."/>
            <person name="Ng W.-L."/>
            <person name="Kazmierczak K.M."/>
            <person name="Andrzejewski T.M."/>
            <person name="Davidsen T.M."/>
            <person name="Wayne K.J."/>
            <person name="Tettelin H."/>
            <person name="Glass J.I."/>
            <person name="Rusch D."/>
            <person name="Podicherti R."/>
            <person name="Tsui H.-C.T."/>
            <person name="Winkler M.E."/>
        </authorList>
    </citation>
    <scope>NUCLEOTIDE SEQUENCE</scope>
</reference>
<proteinExistence type="predicted"/>
<accession>A0A382RYW6</accession>